<proteinExistence type="predicted"/>
<name>A0A6J5MY74_9CAUD</name>
<organism evidence="1">
    <name type="scientific">uncultured Caudovirales phage</name>
    <dbReference type="NCBI Taxonomy" id="2100421"/>
    <lineage>
        <taxon>Viruses</taxon>
        <taxon>Duplodnaviria</taxon>
        <taxon>Heunggongvirae</taxon>
        <taxon>Uroviricota</taxon>
        <taxon>Caudoviricetes</taxon>
        <taxon>Peduoviridae</taxon>
        <taxon>Maltschvirus</taxon>
        <taxon>Maltschvirus maltsch</taxon>
    </lineage>
</organism>
<reference evidence="1" key="1">
    <citation type="submission" date="2020-04" db="EMBL/GenBank/DDBJ databases">
        <authorList>
            <person name="Chiriac C."/>
            <person name="Salcher M."/>
            <person name="Ghai R."/>
            <person name="Kavagutti S V."/>
        </authorList>
    </citation>
    <scope>NUCLEOTIDE SEQUENCE</scope>
</reference>
<gene>
    <name evidence="1" type="ORF">UFOVP555_51</name>
</gene>
<evidence type="ECO:0000313" key="1">
    <source>
        <dbReference type="EMBL" id="CAB4149930.1"/>
    </source>
</evidence>
<protein>
    <submittedName>
        <fullName evidence="1">Uncharacterized protein</fullName>
    </submittedName>
</protein>
<accession>A0A6J5MY74</accession>
<dbReference type="EMBL" id="LR796526">
    <property type="protein sequence ID" value="CAB4149930.1"/>
    <property type="molecule type" value="Genomic_DNA"/>
</dbReference>
<sequence length="86" mass="9307">MDDNPKLAAVLPMRDNTLRDIPAMLYKLADAIKAQDHGNITQCAIVTQGDEGMGVFAYGDCDIGQAHLLFALGQRTLESTQLDGED</sequence>